<dbReference type="GO" id="GO:0016887">
    <property type="term" value="F:ATP hydrolysis activity"/>
    <property type="evidence" value="ECO:0007669"/>
    <property type="project" value="InterPro"/>
</dbReference>
<evidence type="ECO:0000256" key="1">
    <source>
        <dbReference type="ARBA" id="ARBA00004123"/>
    </source>
</evidence>
<dbReference type="VEuPathDB" id="TriTrypDB:TCSYLVIO_001475"/>
<keyword evidence="6" id="KW-0238">DNA-binding</keyword>
<dbReference type="VEuPathDB" id="TriTrypDB:TcG_00686"/>
<dbReference type="Gene3D" id="1.20.120.850">
    <property type="entry name" value="SWI2/SNF2 ATPases, N-terminal domain"/>
    <property type="match status" value="1"/>
</dbReference>
<dbReference type="InterPro" id="IPR044574">
    <property type="entry name" value="ARIP4-like"/>
</dbReference>
<organism evidence="9 10">
    <name type="scientific">Trypanosoma cruzi</name>
    <dbReference type="NCBI Taxonomy" id="5693"/>
    <lineage>
        <taxon>Eukaryota</taxon>
        <taxon>Discoba</taxon>
        <taxon>Euglenozoa</taxon>
        <taxon>Kinetoplastea</taxon>
        <taxon>Metakinetoplastina</taxon>
        <taxon>Trypanosomatida</taxon>
        <taxon>Trypanosomatidae</taxon>
        <taxon>Trypanosoma</taxon>
        <taxon>Schizotrypanum</taxon>
    </lineage>
</organism>
<keyword evidence="7" id="KW-0539">Nucleus</keyword>
<sequence>MVDFAVHKYFEKRRFQEFFINPIEASVAQEASSRVVATARMKTFALIRELRHFVQRVDSTPLRDELPPLHEYVLVIPLSGLQVRLYNRFLHLARLEQSKFNFLQAVTYANKISAHPQLLFDRDPASPLKEILSEVESSPDDDNNNNNNNECR</sequence>
<dbReference type="VEuPathDB" id="TriTrypDB:TcCLB.506203.30"/>
<dbReference type="VEuPathDB" id="TriTrypDB:C3747_11g448"/>
<dbReference type="VEuPathDB" id="TriTrypDB:TcBrA4_0009460"/>
<dbReference type="VEuPathDB" id="TriTrypDB:BCY84_02304"/>
<dbReference type="VEuPathDB" id="TriTrypDB:TcCL_ESM06693"/>
<reference evidence="9 10" key="1">
    <citation type="journal article" date="2018" name="Microb. Genom.">
        <title>Expanding an expanded genome: long-read sequencing of Trypanosoma cruzi.</title>
        <authorList>
            <person name="Berna L."/>
            <person name="Rodriguez M."/>
            <person name="Chiribao M.L."/>
            <person name="Parodi-Talice A."/>
            <person name="Pita S."/>
            <person name="Rijo G."/>
            <person name="Alvarez-Valin F."/>
            <person name="Robello C."/>
        </authorList>
    </citation>
    <scope>NUCLEOTIDE SEQUENCE [LARGE SCALE GENOMIC DNA]</scope>
    <source>
        <strain evidence="9 10">TCC</strain>
    </source>
</reference>
<accession>A0A2V2XE76</accession>
<proteinExistence type="inferred from homology"/>
<name>A0A2V2XE76_TRYCR</name>
<evidence type="ECO:0000313" key="10">
    <source>
        <dbReference type="Proteomes" id="UP000246078"/>
    </source>
</evidence>
<dbReference type="Proteomes" id="UP000246078">
    <property type="component" value="Unassembled WGS sequence"/>
</dbReference>
<dbReference type="VEuPathDB" id="TriTrypDB:ECC02_003502"/>
<comment type="caution">
    <text evidence="9">The sequence shown here is derived from an EMBL/GenBank/DDBJ whole genome shotgun (WGS) entry which is preliminary data.</text>
</comment>
<feature type="region of interest" description="Disordered" evidence="8">
    <location>
        <begin position="133"/>
        <end position="152"/>
    </location>
</feature>
<evidence type="ECO:0000256" key="6">
    <source>
        <dbReference type="ARBA" id="ARBA00023125"/>
    </source>
</evidence>
<evidence type="ECO:0000256" key="3">
    <source>
        <dbReference type="ARBA" id="ARBA00022741"/>
    </source>
</evidence>
<dbReference type="GO" id="GO:0005524">
    <property type="term" value="F:ATP binding"/>
    <property type="evidence" value="ECO:0007669"/>
    <property type="project" value="UniProtKB-KW"/>
</dbReference>
<dbReference type="Gene3D" id="3.40.50.300">
    <property type="entry name" value="P-loop containing nucleotide triphosphate hydrolases"/>
    <property type="match status" value="1"/>
</dbReference>
<dbReference type="GO" id="GO:0005634">
    <property type="term" value="C:nucleus"/>
    <property type="evidence" value="ECO:0007669"/>
    <property type="project" value="UniProtKB-SubCell"/>
</dbReference>
<dbReference type="VEuPathDB" id="TriTrypDB:TcCLB.508645.10"/>
<dbReference type="PANTHER" id="PTHR45797:SF1">
    <property type="entry name" value="HELICASE ARIP4"/>
    <property type="match status" value="1"/>
</dbReference>
<keyword evidence="4" id="KW-0378">Hydrolase</keyword>
<comment type="similarity">
    <text evidence="2">Belongs to the SNF2/RAD54 helicase family.</text>
</comment>
<dbReference type="VEuPathDB" id="TriTrypDB:TcYC6_0082030"/>
<keyword evidence="4" id="KW-0347">Helicase</keyword>
<dbReference type="InterPro" id="IPR027417">
    <property type="entry name" value="P-loop_NTPase"/>
</dbReference>
<evidence type="ECO:0000256" key="5">
    <source>
        <dbReference type="ARBA" id="ARBA00022840"/>
    </source>
</evidence>
<keyword evidence="5" id="KW-0067">ATP-binding</keyword>
<dbReference type="VEuPathDB" id="TriTrypDB:TCDM_00780"/>
<dbReference type="VEuPathDB" id="TriTrypDB:C4B63_28g146"/>
<evidence type="ECO:0000256" key="2">
    <source>
        <dbReference type="ARBA" id="ARBA00007025"/>
    </source>
</evidence>
<keyword evidence="3" id="KW-0547">Nucleotide-binding</keyword>
<dbReference type="GO" id="GO:0003677">
    <property type="term" value="F:DNA binding"/>
    <property type="evidence" value="ECO:0007669"/>
    <property type="project" value="UniProtKB-KW"/>
</dbReference>
<evidence type="ECO:0000313" key="9">
    <source>
        <dbReference type="EMBL" id="PWV19087.1"/>
    </source>
</evidence>
<protein>
    <submittedName>
        <fullName evidence="9">SWI/SNF-related matrix-associated actin-dependent regulator of chromatin subfamily-related</fullName>
    </submittedName>
</protein>
<gene>
    <name evidence="9" type="ORF">C3747_11g448</name>
</gene>
<dbReference type="GO" id="GO:0004386">
    <property type="term" value="F:helicase activity"/>
    <property type="evidence" value="ECO:0007669"/>
    <property type="project" value="UniProtKB-KW"/>
</dbReference>
<dbReference type="PANTHER" id="PTHR45797">
    <property type="entry name" value="RAD54-LIKE"/>
    <property type="match status" value="1"/>
</dbReference>
<evidence type="ECO:0000256" key="7">
    <source>
        <dbReference type="ARBA" id="ARBA00023242"/>
    </source>
</evidence>
<evidence type="ECO:0000256" key="4">
    <source>
        <dbReference type="ARBA" id="ARBA00022806"/>
    </source>
</evidence>
<dbReference type="AlphaFoldDB" id="A0A2V2XE76"/>
<evidence type="ECO:0000256" key="8">
    <source>
        <dbReference type="SAM" id="MobiDB-lite"/>
    </source>
</evidence>
<comment type="subcellular location">
    <subcellularLocation>
        <location evidence="1">Nucleus</location>
    </subcellularLocation>
</comment>
<dbReference type="EMBL" id="PRFC01000011">
    <property type="protein sequence ID" value="PWV19087.1"/>
    <property type="molecule type" value="Genomic_DNA"/>
</dbReference>
<dbReference type="VEuPathDB" id="TriTrypDB:Tc_MARK_315"/>